<dbReference type="GO" id="GO:0003677">
    <property type="term" value="F:DNA binding"/>
    <property type="evidence" value="ECO:0007669"/>
    <property type="project" value="UniProtKB-KW"/>
</dbReference>
<sequence>MEGNKIFAERVKAEKEKHNLTTTQLAEKLGINKSRISMWETNGTIPRQDMLLKLCTLFNVSSDYLLGNEVDMKSEQISSIQRKLSKLNPTDLEKANNILDAAFAEIFGGIK</sequence>
<dbReference type="KEGG" id="tsu:Tresu_2237"/>
<evidence type="ECO:0000256" key="1">
    <source>
        <dbReference type="ARBA" id="ARBA00023125"/>
    </source>
</evidence>
<dbReference type="Gene3D" id="1.10.260.40">
    <property type="entry name" value="lambda repressor-like DNA-binding domains"/>
    <property type="match status" value="1"/>
</dbReference>
<evidence type="ECO:0000259" key="2">
    <source>
        <dbReference type="PROSITE" id="PS50943"/>
    </source>
</evidence>
<dbReference type="EMBL" id="CP002631">
    <property type="protein sequence ID" value="AEB15106.1"/>
    <property type="molecule type" value="Genomic_DNA"/>
</dbReference>
<dbReference type="PANTHER" id="PTHR46558:SF11">
    <property type="entry name" value="HTH-TYPE TRANSCRIPTIONAL REGULATOR XRE"/>
    <property type="match status" value="1"/>
</dbReference>
<dbReference type="Pfam" id="PF01381">
    <property type="entry name" value="HTH_3"/>
    <property type="match status" value="1"/>
</dbReference>
<dbReference type="AlphaFoldDB" id="F2NTP7"/>
<dbReference type="STRING" id="869209.Tresu_2237"/>
<name>F2NTP7_TRES6</name>
<evidence type="ECO:0000313" key="3">
    <source>
        <dbReference type="EMBL" id="AEB15106.1"/>
    </source>
</evidence>
<dbReference type="SMART" id="SM00530">
    <property type="entry name" value="HTH_XRE"/>
    <property type="match status" value="1"/>
</dbReference>
<dbReference type="InterPro" id="IPR010982">
    <property type="entry name" value="Lambda_DNA-bd_dom_sf"/>
</dbReference>
<evidence type="ECO:0000313" key="4">
    <source>
        <dbReference type="Proteomes" id="UP000006852"/>
    </source>
</evidence>
<dbReference type="eggNOG" id="COG1396">
    <property type="taxonomic scope" value="Bacteria"/>
</dbReference>
<dbReference type="InterPro" id="IPR001387">
    <property type="entry name" value="Cro/C1-type_HTH"/>
</dbReference>
<reference evidence="4" key="2">
    <citation type="submission" date="2011-04" db="EMBL/GenBank/DDBJ databases">
        <title>The complete genome of chromosome of Treponema succinifaciens DSM 2489.</title>
        <authorList>
            <person name="Lucas S."/>
            <person name="Copeland A."/>
            <person name="Lapidus A."/>
            <person name="Bruce D."/>
            <person name="Goodwin L."/>
            <person name="Pitluck S."/>
            <person name="Peters L."/>
            <person name="Kyrpides N."/>
            <person name="Mavromatis K."/>
            <person name="Ivanova N."/>
            <person name="Ovchinnikova G."/>
            <person name="Teshima H."/>
            <person name="Detter J.C."/>
            <person name="Tapia R."/>
            <person name="Han C."/>
            <person name="Land M."/>
            <person name="Hauser L."/>
            <person name="Markowitz V."/>
            <person name="Cheng J.-F."/>
            <person name="Hugenholtz P."/>
            <person name="Woyke T."/>
            <person name="Wu D."/>
            <person name="Gronow S."/>
            <person name="Wellnitz S."/>
            <person name="Brambilla E."/>
            <person name="Klenk H.-P."/>
            <person name="Eisen J.A."/>
        </authorList>
    </citation>
    <scope>NUCLEOTIDE SEQUENCE [LARGE SCALE GENOMIC DNA]</scope>
    <source>
        <strain evidence="4">ATCC 33096 / DSM 2489 / 6091</strain>
    </source>
</reference>
<feature type="domain" description="HTH cro/C1-type" evidence="2">
    <location>
        <begin position="11"/>
        <end position="65"/>
    </location>
</feature>
<keyword evidence="1" id="KW-0238">DNA-binding</keyword>
<dbReference type="PROSITE" id="PS50943">
    <property type="entry name" value="HTH_CROC1"/>
    <property type="match status" value="1"/>
</dbReference>
<dbReference type="HOGENOM" id="CLU_066192_4_7_12"/>
<dbReference type="GeneID" id="302999354"/>
<dbReference type="Proteomes" id="UP000006852">
    <property type="component" value="Chromosome"/>
</dbReference>
<gene>
    <name evidence="3" type="ordered locus">Tresu_2237</name>
</gene>
<dbReference type="PANTHER" id="PTHR46558">
    <property type="entry name" value="TRACRIPTIONAL REGULATORY PROTEIN-RELATED-RELATED"/>
    <property type="match status" value="1"/>
</dbReference>
<dbReference type="CDD" id="cd00093">
    <property type="entry name" value="HTH_XRE"/>
    <property type="match status" value="1"/>
</dbReference>
<reference evidence="3 4" key="1">
    <citation type="journal article" date="2011" name="Stand. Genomic Sci.">
        <title>Complete genome sequence of Treponema succinifaciens type strain (6091).</title>
        <authorList>
            <person name="Han C."/>
            <person name="Gronow S."/>
            <person name="Teshima H."/>
            <person name="Lapidus A."/>
            <person name="Nolan M."/>
            <person name="Lucas S."/>
            <person name="Hammon N."/>
            <person name="Deshpande S."/>
            <person name="Cheng J.F."/>
            <person name="Zeytun A."/>
            <person name="Tapia R."/>
            <person name="Goodwin L."/>
            <person name="Pitluck S."/>
            <person name="Liolios K."/>
            <person name="Pagani I."/>
            <person name="Ivanova N."/>
            <person name="Mavromatis K."/>
            <person name="Mikhailova N."/>
            <person name="Huntemann M."/>
            <person name="Pati A."/>
            <person name="Chen A."/>
            <person name="Palaniappan K."/>
            <person name="Land M."/>
            <person name="Hauser L."/>
            <person name="Brambilla E.M."/>
            <person name="Rohde M."/>
            <person name="Goker M."/>
            <person name="Woyke T."/>
            <person name="Bristow J."/>
            <person name="Eisen J.A."/>
            <person name="Markowitz V."/>
            <person name="Hugenholtz P."/>
            <person name="Kyrpides N.C."/>
            <person name="Klenk H.P."/>
            <person name="Detter J.C."/>
        </authorList>
    </citation>
    <scope>NUCLEOTIDE SEQUENCE [LARGE SCALE GENOMIC DNA]</scope>
    <source>
        <strain evidence="4">ATCC 33096 / DSM 2489 / 6091</strain>
    </source>
</reference>
<keyword evidence="4" id="KW-1185">Reference proteome</keyword>
<organism evidence="3 4">
    <name type="scientific">Treponema succinifaciens (strain ATCC 33096 / DSM 2489 / 6091)</name>
    <dbReference type="NCBI Taxonomy" id="869209"/>
    <lineage>
        <taxon>Bacteria</taxon>
        <taxon>Pseudomonadati</taxon>
        <taxon>Spirochaetota</taxon>
        <taxon>Spirochaetia</taxon>
        <taxon>Spirochaetales</taxon>
        <taxon>Treponemataceae</taxon>
        <taxon>Treponema</taxon>
    </lineage>
</organism>
<accession>F2NTP7</accession>
<dbReference type="RefSeq" id="WP_013702358.1">
    <property type="nucleotide sequence ID" value="NC_015385.1"/>
</dbReference>
<protein>
    <submittedName>
        <fullName evidence="3">Helix-turn-helix domain protein</fullName>
    </submittedName>
</protein>
<dbReference type="SUPFAM" id="SSF47413">
    <property type="entry name" value="lambda repressor-like DNA-binding domains"/>
    <property type="match status" value="1"/>
</dbReference>
<proteinExistence type="predicted"/>